<sequence>MTETTPVTRAPEHPVDPATGLRAGTFALGTFAGETPAFPALVTADGMVTDLSDRFHDLHEVFADWTTNLQFLEEVWTDSSRPTRPLAELRALPPLSHPNLLGAGANYKTHSAQMLTKNAFNQHNRRAGETDEEFFQRNLAFMERRSREGIPFTWVGMHSSLVGATDDVVLPALGDEPDWELELGVVVGGTGRFLTPDEATGLIAGYTIVNDLGTVDQFRRTDIPWGFDWMGKHQPAFKPAGPFVVPAQFFTLDDTIRTTLKVNGQVMQDWPTGDMIFDPAQFVAYASEHVRLTPGDIIFMGSPPGNGKHHGRFLHDGDVIDSEITYLGRQRNRCVAEVLQGRKPHFGRFPTD</sequence>
<dbReference type="GO" id="GO:0016787">
    <property type="term" value="F:hydrolase activity"/>
    <property type="evidence" value="ECO:0007669"/>
    <property type="project" value="UniProtKB-KW"/>
</dbReference>
<reference evidence="5 6" key="1">
    <citation type="journal article" date="2023" name="Microb. Genom.">
        <title>Mesoterricola silvestris gen. nov., sp. nov., Mesoterricola sediminis sp. nov., Geothrix oryzae sp. nov., Geothrix edaphica sp. nov., Geothrix rubra sp. nov., and Geothrix limicola sp. nov., six novel members of Acidobacteriota isolated from soils.</title>
        <authorList>
            <person name="Weisberg A.J."/>
            <person name="Pearce E."/>
            <person name="Kramer C.G."/>
            <person name="Chang J.H."/>
            <person name="Clarke C.R."/>
        </authorList>
    </citation>
    <scope>NUCLEOTIDE SEQUENCE [LARGE SCALE GENOMIC DNA]</scope>
    <source>
        <strain evidence="5 6">NE20-4-1</strain>
    </source>
</reference>
<dbReference type="InterPro" id="IPR036663">
    <property type="entry name" value="Fumarylacetoacetase_C_sf"/>
</dbReference>
<dbReference type="InterPro" id="IPR051121">
    <property type="entry name" value="FAH"/>
</dbReference>
<dbReference type="PANTHER" id="PTHR42796:SF4">
    <property type="entry name" value="FUMARYLACETOACETATE HYDROLASE DOMAIN-CONTAINING PROTEIN 2A"/>
    <property type="match status" value="1"/>
</dbReference>
<evidence type="ECO:0000256" key="1">
    <source>
        <dbReference type="ARBA" id="ARBA00010211"/>
    </source>
</evidence>
<feature type="region of interest" description="Disordered" evidence="3">
    <location>
        <begin position="1"/>
        <end position="20"/>
    </location>
</feature>
<keyword evidence="6" id="KW-1185">Reference proteome</keyword>
<gene>
    <name evidence="5" type="ORF">PV383_43705</name>
</gene>
<keyword evidence="5" id="KW-0378">Hydrolase</keyword>
<organism evidence="5 6">
    <name type="scientific">Streptomyces caniscabiei</name>
    <dbReference type="NCBI Taxonomy" id="2746961"/>
    <lineage>
        <taxon>Bacteria</taxon>
        <taxon>Bacillati</taxon>
        <taxon>Actinomycetota</taxon>
        <taxon>Actinomycetes</taxon>
        <taxon>Kitasatosporales</taxon>
        <taxon>Streptomycetaceae</taxon>
        <taxon>Streptomyces</taxon>
    </lineage>
</organism>
<protein>
    <submittedName>
        <fullName evidence="5">Fumarylacetoacetate hydrolase family protein</fullName>
    </submittedName>
</protein>
<dbReference type="InterPro" id="IPR011234">
    <property type="entry name" value="Fumarylacetoacetase-like_C"/>
</dbReference>
<evidence type="ECO:0000313" key="5">
    <source>
        <dbReference type="EMBL" id="MDX3044020.1"/>
    </source>
</evidence>
<dbReference type="Gene3D" id="3.90.850.10">
    <property type="entry name" value="Fumarylacetoacetase-like, C-terminal domain"/>
    <property type="match status" value="1"/>
</dbReference>
<evidence type="ECO:0000259" key="4">
    <source>
        <dbReference type="Pfam" id="PF01557"/>
    </source>
</evidence>
<name>A0ABU4N2L4_9ACTN</name>
<proteinExistence type="inferred from homology"/>
<comment type="caution">
    <text evidence="5">The sequence shown here is derived from an EMBL/GenBank/DDBJ whole genome shotgun (WGS) entry which is preliminary data.</text>
</comment>
<evidence type="ECO:0000256" key="2">
    <source>
        <dbReference type="ARBA" id="ARBA00022723"/>
    </source>
</evidence>
<dbReference type="SUPFAM" id="SSF56529">
    <property type="entry name" value="FAH"/>
    <property type="match status" value="1"/>
</dbReference>
<dbReference type="RefSeq" id="WP_193381452.1">
    <property type="nucleotide sequence ID" value="NZ_JABXWF010000022.1"/>
</dbReference>
<comment type="similarity">
    <text evidence="1">Belongs to the FAH family.</text>
</comment>
<accession>A0ABU4N2L4</accession>
<dbReference type="Pfam" id="PF01557">
    <property type="entry name" value="FAA_hydrolase"/>
    <property type="match status" value="1"/>
</dbReference>
<keyword evidence="2" id="KW-0479">Metal-binding</keyword>
<evidence type="ECO:0000313" key="6">
    <source>
        <dbReference type="Proteomes" id="UP001282474"/>
    </source>
</evidence>
<dbReference type="Proteomes" id="UP001282474">
    <property type="component" value="Unassembled WGS sequence"/>
</dbReference>
<feature type="domain" description="Fumarylacetoacetase-like C-terminal" evidence="4">
    <location>
        <begin position="120"/>
        <end position="333"/>
    </location>
</feature>
<dbReference type="EMBL" id="JARAWJ010000065">
    <property type="protein sequence ID" value="MDX3044020.1"/>
    <property type="molecule type" value="Genomic_DNA"/>
</dbReference>
<evidence type="ECO:0000256" key="3">
    <source>
        <dbReference type="SAM" id="MobiDB-lite"/>
    </source>
</evidence>
<dbReference type="PANTHER" id="PTHR42796">
    <property type="entry name" value="FUMARYLACETOACETATE HYDROLASE DOMAIN-CONTAINING PROTEIN 2A-RELATED"/>
    <property type="match status" value="1"/>
</dbReference>